<organism evidence="1 2">
    <name type="scientific">Emiliania huxleyi (strain CCMP1516)</name>
    <dbReference type="NCBI Taxonomy" id="280463"/>
    <lineage>
        <taxon>Eukaryota</taxon>
        <taxon>Haptista</taxon>
        <taxon>Haptophyta</taxon>
        <taxon>Prymnesiophyceae</taxon>
        <taxon>Isochrysidales</taxon>
        <taxon>Noelaerhabdaceae</taxon>
        <taxon>Emiliania</taxon>
    </lineage>
</organism>
<dbReference type="Proteomes" id="UP000013827">
    <property type="component" value="Unassembled WGS sequence"/>
</dbReference>
<sequence>MPAPLTGVAKRVAEQRRPAPSAAAAAAACAIASFPSDELCGIAVSQARSEAAAAARERDESRAGSRGGGGAGGAAIFVAGNGHCEPPADGTWAEVWYYLAPGSGIWINVGKSLRTKTDRVRQPESPGCERAVAEGYDTFMLLPDNNGVADGLSRYGSAIEIVDCRGWRDHPHRAAIAFEGTCPPAEASPLRVGLRGPERPCRCDPTRSFLNCNNGDPPPEAVPFAYSGLQLSSSWANFSLTNAGEQEASETVQVRVVPPNETAAPGMRSLRAWTRVTLAPGASTDLAFQIARAKLPKEERLTLIFHSHSMALPV</sequence>
<dbReference type="Gene3D" id="2.60.40.10">
    <property type="entry name" value="Immunoglobulins"/>
    <property type="match status" value="1"/>
</dbReference>
<name>A0A0D3KCR1_EMIH1</name>
<reference evidence="1" key="2">
    <citation type="submission" date="2024-10" db="UniProtKB">
        <authorList>
            <consortium name="EnsemblProtists"/>
        </authorList>
    </citation>
    <scope>IDENTIFICATION</scope>
</reference>
<dbReference type="EnsemblProtists" id="EOD33546">
    <property type="protein sequence ID" value="EOD33546"/>
    <property type="gene ID" value="EMIHUDRAFT_122873"/>
</dbReference>
<accession>A0A0D3KCR1</accession>
<evidence type="ECO:0000313" key="1">
    <source>
        <dbReference type="EnsemblProtists" id="EOD33546"/>
    </source>
</evidence>
<keyword evidence="2" id="KW-1185">Reference proteome</keyword>
<evidence type="ECO:0000313" key="2">
    <source>
        <dbReference type="Proteomes" id="UP000013827"/>
    </source>
</evidence>
<reference evidence="2" key="1">
    <citation type="journal article" date="2013" name="Nature">
        <title>Pan genome of the phytoplankton Emiliania underpins its global distribution.</title>
        <authorList>
            <person name="Read B.A."/>
            <person name="Kegel J."/>
            <person name="Klute M.J."/>
            <person name="Kuo A."/>
            <person name="Lefebvre S.C."/>
            <person name="Maumus F."/>
            <person name="Mayer C."/>
            <person name="Miller J."/>
            <person name="Monier A."/>
            <person name="Salamov A."/>
            <person name="Young J."/>
            <person name="Aguilar M."/>
            <person name="Claverie J.M."/>
            <person name="Frickenhaus S."/>
            <person name="Gonzalez K."/>
            <person name="Herman E.K."/>
            <person name="Lin Y.C."/>
            <person name="Napier J."/>
            <person name="Ogata H."/>
            <person name="Sarno A.F."/>
            <person name="Shmutz J."/>
            <person name="Schroeder D."/>
            <person name="de Vargas C."/>
            <person name="Verret F."/>
            <person name="von Dassow P."/>
            <person name="Valentin K."/>
            <person name="Van de Peer Y."/>
            <person name="Wheeler G."/>
            <person name="Dacks J.B."/>
            <person name="Delwiche C.F."/>
            <person name="Dyhrman S.T."/>
            <person name="Glockner G."/>
            <person name="John U."/>
            <person name="Richards T."/>
            <person name="Worden A.Z."/>
            <person name="Zhang X."/>
            <person name="Grigoriev I.V."/>
            <person name="Allen A.E."/>
            <person name="Bidle K."/>
            <person name="Borodovsky M."/>
            <person name="Bowler C."/>
            <person name="Brownlee C."/>
            <person name="Cock J.M."/>
            <person name="Elias M."/>
            <person name="Gladyshev V.N."/>
            <person name="Groth M."/>
            <person name="Guda C."/>
            <person name="Hadaegh A."/>
            <person name="Iglesias-Rodriguez M.D."/>
            <person name="Jenkins J."/>
            <person name="Jones B.M."/>
            <person name="Lawson T."/>
            <person name="Leese F."/>
            <person name="Lindquist E."/>
            <person name="Lobanov A."/>
            <person name="Lomsadze A."/>
            <person name="Malik S.B."/>
            <person name="Marsh M.E."/>
            <person name="Mackinder L."/>
            <person name="Mock T."/>
            <person name="Mueller-Roeber B."/>
            <person name="Pagarete A."/>
            <person name="Parker M."/>
            <person name="Probert I."/>
            <person name="Quesneville H."/>
            <person name="Raines C."/>
            <person name="Rensing S.A."/>
            <person name="Riano-Pachon D.M."/>
            <person name="Richier S."/>
            <person name="Rokitta S."/>
            <person name="Shiraiwa Y."/>
            <person name="Soanes D.M."/>
            <person name="van der Giezen M."/>
            <person name="Wahlund T.M."/>
            <person name="Williams B."/>
            <person name="Wilson W."/>
            <person name="Wolfe G."/>
            <person name="Wurch L.L."/>
        </authorList>
    </citation>
    <scope>NUCLEOTIDE SEQUENCE</scope>
</reference>
<dbReference type="AlphaFoldDB" id="A0A0D3KCR1"/>
<dbReference type="HOGENOM" id="CLU_886911_0_0_1"/>
<dbReference type="InterPro" id="IPR013783">
    <property type="entry name" value="Ig-like_fold"/>
</dbReference>
<dbReference type="KEGG" id="ehx:EMIHUDRAFT_122873"/>
<dbReference type="PaxDb" id="2903-EOD33546"/>
<dbReference type="GeneID" id="17278817"/>
<dbReference type="RefSeq" id="XP_005785975.1">
    <property type="nucleotide sequence ID" value="XM_005785918.1"/>
</dbReference>
<protein>
    <submittedName>
        <fullName evidence="1">Uncharacterized protein</fullName>
    </submittedName>
</protein>
<proteinExistence type="predicted"/>